<protein>
    <submittedName>
        <fullName evidence="1">Uncharacterized protein</fullName>
    </submittedName>
</protein>
<name>A0A839UKG9_9HYPH</name>
<accession>A0A839UKG9</accession>
<evidence type="ECO:0000313" key="2">
    <source>
        <dbReference type="Proteomes" id="UP000554520"/>
    </source>
</evidence>
<keyword evidence="2" id="KW-1185">Reference proteome</keyword>
<evidence type="ECO:0000313" key="1">
    <source>
        <dbReference type="EMBL" id="MBB3148999.1"/>
    </source>
</evidence>
<gene>
    <name evidence="1" type="ORF">FHS21_005447</name>
</gene>
<sequence length="66" mass="8233">MSQCRTVVKMKFYDYRVLVQENTQYFFRHKYIFNLYDKIKSNISKVIFFYSNVFRRSIYSICYAVK</sequence>
<dbReference type="EMBL" id="JACHXN010000025">
    <property type="protein sequence ID" value="MBB3148999.1"/>
    <property type="molecule type" value="Genomic_DNA"/>
</dbReference>
<dbReference type="AlphaFoldDB" id="A0A839UKG9"/>
<comment type="caution">
    <text evidence="1">The sequence shown here is derived from an EMBL/GenBank/DDBJ whole genome shotgun (WGS) entry which is preliminary data.</text>
</comment>
<organism evidence="1 2">
    <name type="scientific">Phyllobacterium trifolii</name>
    <dbReference type="NCBI Taxonomy" id="300193"/>
    <lineage>
        <taxon>Bacteria</taxon>
        <taxon>Pseudomonadati</taxon>
        <taxon>Pseudomonadota</taxon>
        <taxon>Alphaproteobacteria</taxon>
        <taxon>Hyphomicrobiales</taxon>
        <taxon>Phyllobacteriaceae</taxon>
        <taxon>Phyllobacterium</taxon>
    </lineage>
</organism>
<proteinExistence type="predicted"/>
<reference evidence="1 2" key="1">
    <citation type="submission" date="2020-08" db="EMBL/GenBank/DDBJ databases">
        <title>Genomic Encyclopedia of Type Strains, Phase III (KMG-III): the genomes of soil and plant-associated and newly described type strains.</title>
        <authorList>
            <person name="Whitman W."/>
        </authorList>
    </citation>
    <scope>NUCLEOTIDE SEQUENCE [LARGE SCALE GENOMIC DNA]</scope>
    <source>
        <strain evidence="1 2">CECT 7015</strain>
    </source>
</reference>
<dbReference type="Proteomes" id="UP000554520">
    <property type="component" value="Unassembled WGS sequence"/>
</dbReference>